<sequence>MTSLYSNIIRSSDLLALISDMNLFLEELSHSILSLSSEISRSAGLPLLSEGLEAAKEGGLEVAEEGGLGIDGERTWFEIGGEEKKRMA</sequence>
<accession>A0A2N9HLD9</accession>
<evidence type="ECO:0000313" key="1">
    <source>
        <dbReference type="EMBL" id="SPD12553.1"/>
    </source>
</evidence>
<gene>
    <name evidence="1" type="ORF">FSB_LOCUS40435</name>
</gene>
<protein>
    <submittedName>
        <fullName evidence="1">Uncharacterized protein</fullName>
    </submittedName>
</protein>
<dbReference type="EMBL" id="OIVN01003632">
    <property type="protein sequence ID" value="SPD12553.1"/>
    <property type="molecule type" value="Genomic_DNA"/>
</dbReference>
<reference evidence="1" key="1">
    <citation type="submission" date="2018-02" db="EMBL/GenBank/DDBJ databases">
        <authorList>
            <person name="Cohen D.B."/>
            <person name="Kent A.D."/>
        </authorList>
    </citation>
    <scope>NUCLEOTIDE SEQUENCE</scope>
</reference>
<proteinExistence type="predicted"/>
<organism evidence="1">
    <name type="scientific">Fagus sylvatica</name>
    <name type="common">Beechnut</name>
    <dbReference type="NCBI Taxonomy" id="28930"/>
    <lineage>
        <taxon>Eukaryota</taxon>
        <taxon>Viridiplantae</taxon>
        <taxon>Streptophyta</taxon>
        <taxon>Embryophyta</taxon>
        <taxon>Tracheophyta</taxon>
        <taxon>Spermatophyta</taxon>
        <taxon>Magnoliopsida</taxon>
        <taxon>eudicotyledons</taxon>
        <taxon>Gunneridae</taxon>
        <taxon>Pentapetalae</taxon>
        <taxon>rosids</taxon>
        <taxon>fabids</taxon>
        <taxon>Fagales</taxon>
        <taxon>Fagaceae</taxon>
        <taxon>Fagus</taxon>
    </lineage>
</organism>
<name>A0A2N9HLD9_FAGSY</name>
<dbReference type="AlphaFoldDB" id="A0A2N9HLD9"/>